<feature type="region of interest" description="Disordered" evidence="1">
    <location>
        <begin position="203"/>
        <end position="223"/>
    </location>
</feature>
<evidence type="ECO:0000256" key="1">
    <source>
        <dbReference type="SAM" id="MobiDB-lite"/>
    </source>
</evidence>
<gene>
    <name evidence="2" type="ORF">UFOPK3376_02416</name>
</gene>
<organism evidence="2">
    <name type="scientific">freshwater metagenome</name>
    <dbReference type="NCBI Taxonomy" id="449393"/>
    <lineage>
        <taxon>unclassified sequences</taxon>
        <taxon>metagenomes</taxon>
        <taxon>ecological metagenomes</taxon>
    </lineage>
</organism>
<reference evidence="2" key="1">
    <citation type="submission" date="2020-05" db="EMBL/GenBank/DDBJ databases">
        <authorList>
            <person name="Chiriac C."/>
            <person name="Salcher M."/>
            <person name="Ghai R."/>
            <person name="Kavagutti S V."/>
        </authorList>
    </citation>
    <scope>NUCLEOTIDE SEQUENCE</scope>
</reference>
<dbReference type="EMBL" id="CAFBLP010000076">
    <property type="protein sequence ID" value="CAB4886942.1"/>
    <property type="molecule type" value="Genomic_DNA"/>
</dbReference>
<proteinExistence type="predicted"/>
<name>A0A6J7ETG9_9ZZZZ</name>
<accession>A0A6J7ETG9</accession>
<dbReference type="AlphaFoldDB" id="A0A6J7ETG9"/>
<evidence type="ECO:0000313" key="2">
    <source>
        <dbReference type="EMBL" id="CAB4886942.1"/>
    </source>
</evidence>
<protein>
    <submittedName>
        <fullName evidence="2">Unannotated protein</fullName>
    </submittedName>
</protein>
<sequence length="223" mass="24083">MTETREWGRNPASSRGVTDVLDALPVEYVVMHDLTIPDSRTTLGHVVITANGVYVVDEICSAPVQTFADGMMQRGPQPIRRECDAVAWMATRLAIVLGVPVHPMLCSMTGGLPQPTQQIGTVTLCDHAALEDVISQGRDPMTPGDIRAIQECITHTLTAPTPPVLPPSGALATRLASTVAVVRRPWRRGPRHIRARFRHMLMPGGNRSTKATISDAISGPRSS</sequence>